<dbReference type="VEuPathDB" id="FungiDB:ASPWEDRAFT_174810"/>
<gene>
    <name evidence="1" type="ORF">ASPWEDRAFT_174810</name>
</gene>
<dbReference type="OrthoDB" id="1862401at2759"/>
<accession>A0A1L9REP4</accession>
<dbReference type="RefSeq" id="XP_040687079.1">
    <property type="nucleotide sequence ID" value="XM_040831275.1"/>
</dbReference>
<protein>
    <submittedName>
        <fullName evidence="1">Uncharacterized protein</fullName>
    </submittedName>
</protein>
<dbReference type="InterPro" id="IPR023213">
    <property type="entry name" value="CAT-like_dom_sf"/>
</dbReference>
<evidence type="ECO:0000313" key="1">
    <source>
        <dbReference type="EMBL" id="OJJ33402.1"/>
    </source>
</evidence>
<dbReference type="GeneID" id="63747123"/>
<dbReference type="Gene3D" id="3.30.559.10">
    <property type="entry name" value="Chloramphenicol acetyltransferase-like domain"/>
    <property type="match status" value="1"/>
</dbReference>
<dbReference type="EMBL" id="KV878214">
    <property type="protein sequence ID" value="OJJ33402.1"/>
    <property type="molecule type" value="Genomic_DNA"/>
</dbReference>
<sequence>MTFPVWNNIRLPQSQEVSTEDSEADLLHLTQLALQLRNKLSSANETLAYSVSAMITNHSDWGGFEVNPGDVIVTIWRYFKTFSLDFEQGLARIVVVDSGACIFMPAWVGDGSESMMRWETCITMKPDGWDFLGKDALFARIVA</sequence>
<reference evidence="2" key="1">
    <citation type="journal article" date="2017" name="Genome Biol.">
        <title>Comparative genomics reveals high biological diversity and specific adaptations in the industrially and medically important fungal genus Aspergillus.</title>
        <authorList>
            <person name="de Vries R.P."/>
            <person name="Riley R."/>
            <person name="Wiebenga A."/>
            <person name="Aguilar-Osorio G."/>
            <person name="Amillis S."/>
            <person name="Uchima C.A."/>
            <person name="Anderluh G."/>
            <person name="Asadollahi M."/>
            <person name="Askin M."/>
            <person name="Barry K."/>
            <person name="Battaglia E."/>
            <person name="Bayram O."/>
            <person name="Benocci T."/>
            <person name="Braus-Stromeyer S.A."/>
            <person name="Caldana C."/>
            <person name="Canovas D."/>
            <person name="Cerqueira G.C."/>
            <person name="Chen F."/>
            <person name="Chen W."/>
            <person name="Choi C."/>
            <person name="Clum A."/>
            <person name="Dos Santos R.A."/>
            <person name="Damasio A.R."/>
            <person name="Diallinas G."/>
            <person name="Emri T."/>
            <person name="Fekete E."/>
            <person name="Flipphi M."/>
            <person name="Freyberg S."/>
            <person name="Gallo A."/>
            <person name="Gournas C."/>
            <person name="Habgood R."/>
            <person name="Hainaut M."/>
            <person name="Harispe M.L."/>
            <person name="Henrissat B."/>
            <person name="Hilden K.S."/>
            <person name="Hope R."/>
            <person name="Hossain A."/>
            <person name="Karabika E."/>
            <person name="Karaffa L."/>
            <person name="Karanyi Z."/>
            <person name="Krasevec N."/>
            <person name="Kuo A."/>
            <person name="Kusch H."/>
            <person name="LaButti K."/>
            <person name="Lagendijk E.L."/>
            <person name="Lapidus A."/>
            <person name="Levasseur A."/>
            <person name="Lindquist E."/>
            <person name="Lipzen A."/>
            <person name="Logrieco A.F."/>
            <person name="MacCabe A."/>
            <person name="Maekelae M.R."/>
            <person name="Malavazi I."/>
            <person name="Melin P."/>
            <person name="Meyer V."/>
            <person name="Mielnichuk N."/>
            <person name="Miskei M."/>
            <person name="Molnar A.P."/>
            <person name="Mule G."/>
            <person name="Ngan C.Y."/>
            <person name="Orejas M."/>
            <person name="Orosz E."/>
            <person name="Ouedraogo J.P."/>
            <person name="Overkamp K.M."/>
            <person name="Park H.-S."/>
            <person name="Perrone G."/>
            <person name="Piumi F."/>
            <person name="Punt P.J."/>
            <person name="Ram A.F."/>
            <person name="Ramon A."/>
            <person name="Rauscher S."/>
            <person name="Record E."/>
            <person name="Riano-Pachon D.M."/>
            <person name="Robert V."/>
            <person name="Roehrig J."/>
            <person name="Ruller R."/>
            <person name="Salamov A."/>
            <person name="Salih N.S."/>
            <person name="Samson R.A."/>
            <person name="Sandor E."/>
            <person name="Sanguinetti M."/>
            <person name="Schuetze T."/>
            <person name="Sepcic K."/>
            <person name="Shelest E."/>
            <person name="Sherlock G."/>
            <person name="Sophianopoulou V."/>
            <person name="Squina F.M."/>
            <person name="Sun H."/>
            <person name="Susca A."/>
            <person name="Todd R.B."/>
            <person name="Tsang A."/>
            <person name="Unkles S.E."/>
            <person name="van de Wiele N."/>
            <person name="van Rossen-Uffink D."/>
            <person name="Oliveira J.V."/>
            <person name="Vesth T.C."/>
            <person name="Visser J."/>
            <person name="Yu J.-H."/>
            <person name="Zhou M."/>
            <person name="Andersen M.R."/>
            <person name="Archer D.B."/>
            <person name="Baker S.E."/>
            <person name="Benoit I."/>
            <person name="Brakhage A.A."/>
            <person name="Braus G.H."/>
            <person name="Fischer R."/>
            <person name="Frisvad J.C."/>
            <person name="Goldman G.H."/>
            <person name="Houbraken J."/>
            <person name="Oakley B."/>
            <person name="Pocsi I."/>
            <person name="Scazzocchio C."/>
            <person name="Seiboth B."/>
            <person name="vanKuyk P.A."/>
            <person name="Wortman J."/>
            <person name="Dyer P.S."/>
            <person name="Grigoriev I.V."/>
        </authorList>
    </citation>
    <scope>NUCLEOTIDE SEQUENCE [LARGE SCALE GENOMIC DNA]</scope>
    <source>
        <strain evidence="2">DTO 134E9</strain>
    </source>
</reference>
<proteinExistence type="predicted"/>
<name>A0A1L9REP4_ASPWE</name>
<organism evidence="1 2">
    <name type="scientific">Aspergillus wentii DTO 134E9</name>
    <dbReference type="NCBI Taxonomy" id="1073089"/>
    <lineage>
        <taxon>Eukaryota</taxon>
        <taxon>Fungi</taxon>
        <taxon>Dikarya</taxon>
        <taxon>Ascomycota</taxon>
        <taxon>Pezizomycotina</taxon>
        <taxon>Eurotiomycetes</taxon>
        <taxon>Eurotiomycetidae</taxon>
        <taxon>Eurotiales</taxon>
        <taxon>Aspergillaceae</taxon>
        <taxon>Aspergillus</taxon>
        <taxon>Aspergillus subgen. Cremei</taxon>
    </lineage>
</organism>
<dbReference type="Proteomes" id="UP000184383">
    <property type="component" value="Unassembled WGS sequence"/>
</dbReference>
<dbReference type="STRING" id="1073089.A0A1L9REP4"/>
<keyword evidence="2" id="KW-1185">Reference proteome</keyword>
<evidence type="ECO:0000313" key="2">
    <source>
        <dbReference type="Proteomes" id="UP000184383"/>
    </source>
</evidence>
<dbReference type="AlphaFoldDB" id="A0A1L9REP4"/>